<evidence type="ECO:0000256" key="5">
    <source>
        <dbReference type="ARBA" id="ARBA00022833"/>
    </source>
</evidence>
<accession>A0A2P5FPE9</accession>
<dbReference type="STRING" id="63057.A0A2P5FPE9"/>
<evidence type="ECO:0000313" key="9">
    <source>
        <dbReference type="Proteomes" id="UP000237000"/>
    </source>
</evidence>
<dbReference type="PANTHER" id="PTHR15710:SF243">
    <property type="entry name" value="E3 UBIQUITIN-PROTEIN LIGASE PRAJA-2 ISOFORM X1"/>
    <property type="match status" value="1"/>
</dbReference>
<evidence type="ECO:0000256" key="2">
    <source>
        <dbReference type="ARBA" id="ARBA00012483"/>
    </source>
</evidence>
<dbReference type="EC" id="2.3.2.27" evidence="2"/>
<keyword evidence="4 6" id="KW-0863">Zinc-finger</keyword>
<keyword evidence="5" id="KW-0862">Zinc</keyword>
<evidence type="ECO:0000256" key="1">
    <source>
        <dbReference type="ARBA" id="ARBA00000900"/>
    </source>
</evidence>
<dbReference type="InParanoid" id="A0A2P5FPE9"/>
<sequence>MAHCIYVSTEKIETVEDEPLEYHQVCLVVNVVQKYFSEDTHVIGRTKNDDDDDDDFVVKEDTSQEVLVSANYLASDQGVLFIRTLLSAMANLIPLRLKHLRWMENSAPPQKIRRLDDLVTKILDAVAGMVSEARFAHSGSKRVGMQVTIDKHTVVSRRRYLELLHDDQLPRYSMLAPSSVPAAGSSVEALERLRYEYNYKYSSDDGEEDDEDEDGDEDCVICLEKVLRGSQVIRMPCSHMFHSNCILRWLGTRHSCPLCRFELPTSDVN</sequence>
<dbReference type="SUPFAM" id="SSF57850">
    <property type="entry name" value="RING/U-box"/>
    <property type="match status" value="1"/>
</dbReference>
<dbReference type="EMBL" id="JXTC01000017">
    <property type="protein sequence ID" value="PON99682.1"/>
    <property type="molecule type" value="Genomic_DNA"/>
</dbReference>
<dbReference type="InterPro" id="IPR013083">
    <property type="entry name" value="Znf_RING/FYVE/PHD"/>
</dbReference>
<dbReference type="AlphaFoldDB" id="A0A2P5FPE9"/>
<comment type="catalytic activity">
    <reaction evidence="1">
        <text>S-ubiquitinyl-[E2 ubiquitin-conjugating enzyme]-L-cysteine + [acceptor protein]-L-lysine = [E2 ubiquitin-conjugating enzyme]-L-cysteine + N(6)-ubiquitinyl-[acceptor protein]-L-lysine.</text>
        <dbReference type="EC" id="2.3.2.27"/>
    </reaction>
</comment>
<dbReference type="GO" id="GO:0008270">
    <property type="term" value="F:zinc ion binding"/>
    <property type="evidence" value="ECO:0007669"/>
    <property type="project" value="UniProtKB-KW"/>
</dbReference>
<feature type="domain" description="RING-type" evidence="7">
    <location>
        <begin position="219"/>
        <end position="260"/>
    </location>
</feature>
<protein>
    <recommendedName>
        <fullName evidence="2">RING-type E3 ubiquitin transferase</fullName>
        <ecNumber evidence="2">2.3.2.27</ecNumber>
    </recommendedName>
</protein>
<evidence type="ECO:0000256" key="3">
    <source>
        <dbReference type="ARBA" id="ARBA00022723"/>
    </source>
</evidence>
<dbReference type="Gene3D" id="3.30.40.10">
    <property type="entry name" value="Zinc/RING finger domain, C3HC4 (zinc finger)"/>
    <property type="match status" value="1"/>
</dbReference>
<dbReference type="GO" id="GO:0061630">
    <property type="term" value="F:ubiquitin protein ligase activity"/>
    <property type="evidence" value="ECO:0007669"/>
    <property type="project" value="UniProtKB-EC"/>
</dbReference>
<evidence type="ECO:0000256" key="6">
    <source>
        <dbReference type="PROSITE-ProRule" id="PRU00175"/>
    </source>
</evidence>
<keyword evidence="9" id="KW-1185">Reference proteome</keyword>
<keyword evidence="3" id="KW-0479">Metal-binding</keyword>
<dbReference type="Proteomes" id="UP000237000">
    <property type="component" value="Unassembled WGS sequence"/>
</dbReference>
<dbReference type="InterPro" id="IPR001841">
    <property type="entry name" value="Znf_RING"/>
</dbReference>
<evidence type="ECO:0000259" key="7">
    <source>
        <dbReference type="PROSITE" id="PS50089"/>
    </source>
</evidence>
<dbReference type="GO" id="GO:0005737">
    <property type="term" value="C:cytoplasm"/>
    <property type="evidence" value="ECO:0007669"/>
    <property type="project" value="TreeGrafter"/>
</dbReference>
<dbReference type="Pfam" id="PF13639">
    <property type="entry name" value="zf-RING_2"/>
    <property type="match status" value="1"/>
</dbReference>
<dbReference type="PANTHER" id="PTHR15710">
    <property type="entry name" value="E3 UBIQUITIN-PROTEIN LIGASE PRAJA"/>
    <property type="match status" value="1"/>
</dbReference>
<reference evidence="9" key="1">
    <citation type="submission" date="2016-06" db="EMBL/GenBank/DDBJ databases">
        <title>Parallel loss of symbiosis genes in relatives of nitrogen-fixing non-legume Parasponia.</title>
        <authorList>
            <person name="Van Velzen R."/>
            <person name="Holmer R."/>
            <person name="Bu F."/>
            <person name="Rutten L."/>
            <person name="Van Zeijl A."/>
            <person name="Liu W."/>
            <person name="Santuari L."/>
            <person name="Cao Q."/>
            <person name="Sharma T."/>
            <person name="Shen D."/>
            <person name="Roswanjaya Y."/>
            <person name="Wardhani T."/>
            <person name="Kalhor M.S."/>
            <person name="Jansen J."/>
            <person name="Van den Hoogen J."/>
            <person name="Gungor B."/>
            <person name="Hartog M."/>
            <person name="Hontelez J."/>
            <person name="Verver J."/>
            <person name="Yang W.-C."/>
            <person name="Schijlen E."/>
            <person name="Repin R."/>
            <person name="Schilthuizen M."/>
            <person name="Schranz E."/>
            <person name="Heidstra R."/>
            <person name="Miyata K."/>
            <person name="Fedorova E."/>
            <person name="Kohlen W."/>
            <person name="Bisseling T."/>
            <person name="Smit S."/>
            <person name="Geurts R."/>
        </authorList>
    </citation>
    <scope>NUCLEOTIDE SEQUENCE [LARGE SCALE GENOMIC DNA]</scope>
    <source>
        <strain evidence="9">cv. RG33-2</strain>
    </source>
</reference>
<name>A0A2P5FPE9_TREOI</name>
<proteinExistence type="predicted"/>
<evidence type="ECO:0000313" key="8">
    <source>
        <dbReference type="EMBL" id="PON99682.1"/>
    </source>
</evidence>
<dbReference type="GO" id="GO:0016567">
    <property type="term" value="P:protein ubiquitination"/>
    <property type="evidence" value="ECO:0007669"/>
    <property type="project" value="TreeGrafter"/>
</dbReference>
<dbReference type="OrthoDB" id="1412060at2759"/>
<evidence type="ECO:0000256" key="4">
    <source>
        <dbReference type="ARBA" id="ARBA00022771"/>
    </source>
</evidence>
<dbReference type="PROSITE" id="PS50089">
    <property type="entry name" value="ZF_RING_2"/>
    <property type="match status" value="1"/>
</dbReference>
<organism evidence="8 9">
    <name type="scientific">Trema orientale</name>
    <name type="common">Charcoal tree</name>
    <name type="synonym">Celtis orientalis</name>
    <dbReference type="NCBI Taxonomy" id="63057"/>
    <lineage>
        <taxon>Eukaryota</taxon>
        <taxon>Viridiplantae</taxon>
        <taxon>Streptophyta</taxon>
        <taxon>Embryophyta</taxon>
        <taxon>Tracheophyta</taxon>
        <taxon>Spermatophyta</taxon>
        <taxon>Magnoliopsida</taxon>
        <taxon>eudicotyledons</taxon>
        <taxon>Gunneridae</taxon>
        <taxon>Pentapetalae</taxon>
        <taxon>rosids</taxon>
        <taxon>fabids</taxon>
        <taxon>Rosales</taxon>
        <taxon>Cannabaceae</taxon>
        <taxon>Trema</taxon>
    </lineage>
</organism>
<comment type="caution">
    <text evidence="8">The sequence shown here is derived from an EMBL/GenBank/DDBJ whole genome shotgun (WGS) entry which is preliminary data.</text>
</comment>
<gene>
    <name evidence="8" type="ORF">TorRG33x02_044470</name>
</gene>
<dbReference type="SMART" id="SM00184">
    <property type="entry name" value="RING"/>
    <property type="match status" value="1"/>
</dbReference>